<dbReference type="EMBL" id="POUK01000005">
    <property type="protein sequence ID" value="PNF75763.1"/>
    <property type="molecule type" value="Genomic_DNA"/>
</dbReference>
<dbReference type="Pfam" id="PF10027">
    <property type="entry name" value="DUF2269"/>
    <property type="match status" value="1"/>
</dbReference>
<organism evidence="2 3">
    <name type="scientific">Stutzerimonas degradans</name>
    <dbReference type="NCBI Taxonomy" id="2968968"/>
    <lineage>
        <taxon>Bacteria</taxon>
        <taxon>Pseudomonadati</taxon>
        <taxon>Pseudomonadota</taxon>
        <taxon>Gammaproteobacteria</taxon>
        <taxon>Pseudomonadales</taxon>
        <taxon>Pseudomonadaceae</taxon>
        <taxon>Stutzerimonas</taxon>
    </lineage>
</organism>
<feature type="transmembrane region" description="Helical" evidence="1">
    <location>
        <begin position="51"/>
        <end position="69"/>
    </location>
</feature>
<protein>
    <submittedName>
        <fullName evidence="2">DUF2269 domain-containing protein</fullName>
    </submittedName>
</protein>
<evidence type="ECO:0000256" key="1">
    <source>
        <dbReference type="SAM" id="Phobius"/>
    </source>
</evidence>
<feature type="transmembrane region" description="Helical" evidence="1">
    <location>
        <begin position="6"/>
        <end position="30"/>
    </location>
</feature>
<feature type="transmembrane region" description="Helical" evidence="1">
    <location>
        <begin position="122"/>
        <end position="143"/>
    </location>
</feature>
<keyword evidence="3" id="KW-1185">Reference proteome</keyword>
<evidence type="ECO:0000313" key="2">
    <source>
        <dbReference type="EMBL" id="PNF75763.1"/>
    </source>
</evidence>
<accession>A0A8E2U321</accession>
<dbReference type="Proteomes" id="UP000235881">
    <property type="component" value="Unassembled WGS sequence"/>
</dbReference>
<comment type="caution">
    <text evidence="2">The sequence shown here is derived from an EMBL/GenBank/DDBJ whole genome shotgun (WGS) entry which is preliminary data.</text>
</comment>
<keyword evidence="1" id="KW-0812">Transmembrane</keyword>
<sequence>MDHYLLLRIVHGASAVLLILGIAAHLVLLWRSWRRGDAAVLQGKLRRTRRLSLPLLALLGLSLPVSGWWLVHLAGWPLGQLWLLVSSLLFVLLLPLGLLLAGRLRAWVALGEAPAPARLLGFSLSYAGLILLVLLAISALMGAKPA</sequence>
<proteinExistence type="predicted"/>
<reference evidence="2 3" key="1">
    <citation type="submission" date="2018-01" db="EMBL/GenBank/DDBJ databases">
        <title>Denitrification phenotypes of diverse strains of Pseudomonas stutzeri.</title>
        <authorList>
            <person name="Milligan D.A."/>
            <person name="Bergaust L."/>
            <person name="Bakken L.R."/>
            <person name="Frostegard A."/>
        </authorList>
    </citation>
    <scope>NUCLEOTIDE SEQUENCE [LARGE SCALE GENOMIC DNA]</scope>
    <source>
        <strain evidence="2 3">DSM 50238</strain>
    </source>
</reference>
<keyword evidence="1" id="KW-0472">Membrane</keyword>
<dbReference type="RefSeq" id="WP_102829053.1">
    <property type="nucleotide sequence ID" value="NZ_CP065721.1"/>
</dbReference>
<feature type="transmembrane region" description="Helical" evidence="1">
    <location>
        <begin position="81"/>
        <end position="101"/>
    </location>
</feature>
<gene>
    <name evidence="2" type="ORF">CXK95_14285</name>
</gene>
<name>A0A8E2U321_9GAMM</name>
<keyword evidence="1" id="KW-1133">Transmembrane helix</keyword>
<dbReference type="InterPro" id="IPR018729">
    <property type="entry name" value="DUF2269_transmembrane"/>
</dbReference>
<dbReference type="AlphaFoldDB" id="A0A8E2U321"/>
<evidence type="ECO:0000313" key="3">
    <source>
        <dbReference type="Proteomes" id="UP000235881"/>
    </source>
</evidence>